<evidence type="ECO:0000256" key="3">
    <source>
        <dbReference type="SAM" id="Coils"/>
    </source>
</evidence>
<feature type="coiled-coil region" evidence="3">
    <location>
        <begin position="257"/>
        <end position="624"/>
    </location>
</feature>
<evidence type="ECO:0000313" key="5">
    <source>
        <dbReference type="EMBL" id="PKA53271.1"/>
    </source>
</evidence>
<evidence type="ECO:0000313" key="6">
    <source>
        <dbReference type="Proteomes" id="UP000236161"/>
    </source>
</evidence>
<dbReference type="PANTHER" id="PTHR23160">
    <property type="entry name" value="SYNAPTONEMAL COMPLEX PROTEIN-RELATED"/>
    <property type="match status" value="1"/>
</dbReference>
<evidence type="ECO:0000256" key="4">
    <source>
        <dbReference type="SAM" id="MobiDB-lite"/>
    </source>
</evidence>
<protein>
    <submittedName>
        <fullName evidence="5">WEB family protein</fullName>
    </submittedName>
</protein>
<comment type="similarity">
    <text evidence="1">Belongs to the WEB family.</text>
</comment>
<keyword evidence="2 3" id="KW-0175">Coiled coil</keyword>
<gene>
    <name evidence="5" type="ORF">AXF42_Ash010001</name>
</gene>
<feature type="compositionally biased region" description="Basic and acidic residues" evidence="4">
    <location>
        <begin position="726"/>
        <end position="741"/>
    </location>
</feature>
<accession>A0A2I0ACJ4</accession>
<sequence length="806" mass="90675">MLSSKSKSSLSDGSGNKTPRVSKIGRLGSAKVDPDSPSPQQNPRLSVERSPRSADAKPSTDRRSPKLSPLPDKQPRPLKGSELQAQLTIVQEDLRKAKEKLASEEEEKSRVLVELEEAKKAAEVANEKLEEARLAQRKAEENSELDKFRADELEQSAIEAAQKKEEEVQKELENIRNQHAVDVVSLLSATQELQRVKNELTMTTDAKNTALSHADDAMKIAEVNAEKVELLSGELSHLKSLLDSKLESKSKETAELIKKLGSEAEDLKLELSKAKEAEKMLVDMESFVERLKIEMTTAKTAESKALDLVNEWKKKVELLNAQLEESSHSEKLLQDSLASLMKQLEEGKSRCDDAELEATSLKGKVEALELELARHKADLEESDQRLNSAKQDVAYLEETIEVLKSEIGRVEGEKAQVLNNEKLATSNVENLAQDNNKLRIELEKIREESEKAKKAMEGLASALHEASREARETQERLLIKQAEVENASEEVEELKMSLKNAQEKYELLLDEAKYEIICLKKSAEKSETEANDLRAEWDAKEHILIDTIKKSEEEIASVKLEMDKTVEELERKEEEAKSAAEETNKLLDKINQVEMEFIAANKSIEEARAESSRFKEMLLDKENEHQSVIQENNDLRIREAASLDKIKNLSNLLMEATSVKSGENGDIEVKEDDEKGGEISKSRKEGIEENVSERMDSKPDEFEFENGNYEEEEPEKTEVNVSDGGKAMDKQLSSEREHDTESVDDESNLKVDGSNLDQVNGENAGNWNSASPTKQLQQQQKKKKALLQKFGSLLKKKSHNPKQQIY</sequence>
<dbReference type="Gene3D" id="1.20.5.340">
    <property type="match status" value="1"/>
</dbReference>
<evidence type="ECO:0000256" key="2">
    <source>
        <dbReference type="ARBA" id="ARBA00023054"/>
    </source>
</evidence>
<evidence type="ECO:0000256" key="1">
    <source>
        <dbReference type="ARBA" id="ARBA00005485"/>
    </source>
</evidence>
<dbReference type="PANTHER" id="PTHR23160:SF20">
    <property type="entry name" value="OS02G0439200 PROTEIN"/>
    <property type="match status" value="1"/>
</dbReference>
<dbReference type="Proteomes" id="UP000236161">
    <property type="component" value="Unassembled WGS sequence"/>
</dbReference>
<feature type="region of interest" description="Disordered" evidence="4">
    <location>
        <begin position="657"/>
        <end position="806"/>
    </location>
</feature>
<name>A0A2I0ACJ4_9ASPA</name>
<keyword evidence="6" id="KW-1185">Reference proteome</keyword>
<dbReference type="EMBL" id="KZ451999">
    <property type="protein sequence ID" value="PKA53271.1"/>
    <property type="molecule type" value="Genomic_DNA"/>
</dbReference>
<feature type="region of interest" description="Disordered" evidence="4">
    <location>
        <begin position="1"/>
        <end position="86"/>
    </location>
</feature>
<feature type="compositionally biased region" description="Acidic residues" evidence="4">
    <location>
        <begin position="702"/>
        <end position="715"/>
    </location>
</feature>
<feature type="compositionally biased region" description="Low complexity" evidence="4">
    <location>
        <begin position="1"/>
        <end position="15"/>
    </location>
</feature>
<dbReference type="STRING" id="1088818.A0A2I0ACJ4"/>
<feature type="compositionally biased region" description="Basic and acidic residues" evidence="4">
    <location>
        <begin position="672"/>
        <end position="701"/>
    </location>
</feature>
<organism evidence="5 6">
    <name type="scientific">Apostasia shenzhenica</name>
    <dbReference type="NCBI Taxonomy" id="1088818"/>
    <lineage>
        <taxon>Eukaryota</taxon>
        <taxon>Viridiplantae</taxon>
        <taxon>Streptophyta</taxon>
        <taxon>Embryophyta</taxon>
        <taxon>Tracheophyta</taxon>
        <taxon>Spermatophyta</taxon>
        <taxon>Magnoliopsida</taxon>
        <taxon>Liliopsida</taxon>
        <taxon>Asparagales</taxon>
        <taxon>Orchidaceae</taxon>
        <taxon>Apostasioideae</taxon>
        <taxon>Apostasia</taxon>
    </lineage>
</organism>
<proteinExistence type="inferred from homology"/>
<feature type="compositionally biased region" description="Polar residues" evidence="4">
    <location>
        <begin position="755"/>
        <end position="773"/>
    </location>
</feature>
<reference evidence="5 6" key="1">
    <citation type="journal article" date="2017" name="Nature">
        <title>The Apostasia genome and the evolution of orchids.</title>
        <authorList>
            <person name="Zhang G.Q."/>
            <person name="Liu K.W."/>
            <person name="Li Z."/>
            <person name="Lohaus R."/>
            <person name="Hsiao Y.Y."/>
            <person name="Niu S.C."/>
            <person name="Wang J.Y."/>
            <person name="Lin Y.C."/>
            <person name="Xu Q."/>
            <person name="Chen L.J."/>
            <person name="Yoshida K."/>
            <person name="Fujiwara S."/>
            <person name="Wang Z.W."/>
            <person name="Zhang Y.Q."/>
            <person name="Mitsuda N."/>
            <person name="Wang M."/>
            <person name="Liu G.H."/>
            <person name="Pecoraro L."/>
            <person name="Huang H.X."/>
            <person name="Xiao X.J."/>
            <person name="Lin M."/>
            <person name="Wu X.Y."/>
            <person name="Wu W.L."/>
            <person name="Chen Y.Y."/>
            <person name="Chang S.B."/>
            <person name="Sakamoto S."/>
            <person name="Ohme-Takagi M."/>
            <person name="Yagi M."/>
            <person name="Zeng S.J."/>
            <person name="Shen C.Y."/>
            <person name="Yeh C.M."/>
            <person name="Luo Y.B."/>
            <person name="Tsai W.C."/>
            <person name="Van de Peer Y."/>
            <person name="Liu Z.J."/>
        </authorList>
    </citation>
    <scope>NUCLEOTIDE SEQUENCE [LARGE SCALE GENOMIC DNA]</scope>
    <source>
        <strain evidence="6">cv. Shenzhen</strain>
        <tissue evidence="5">Stem</tissue>
    </source>
</reference>
<dbReference type="InterPro" id="IPR008545">
    <property type="entry name" value="Web"/>
</dbReference>
<dbReference type="AlphaFoldDB" id="A0A2I0ACJ4"/>
<dbReference type="Pfam" id="PF05701">
    <property type="entry name" value="WEMBL"/>
    <property type="match status" value="1"/>
</dbReference>
<feature type="compositionally biased region" description="Basic and acidic residues" evidence="4">
    <location>
        <begin position="46"/>
        <end position="64"/>
    </location>
</feature>
<dbReference type="OrthoDB" id="6350175at2759"/>
<dbReference type="GO" id="GO:0007131">
    <property type="term" value="P:reciprocal meiotic recombination"/>
    <property type="evidence" value="ECO:0007669"/>
    <property type="project" value="TreeGrafter"/>
</dbReference>